<dbReference type="PROSITE" id="PS00756">
    <property type="entry name" value="SECY_2"/>
    <property type="match status" value="1"/>
</dbReference>
<evidence type="ECO:0000256" key="13">
    <source>
        <dbReference type="RuleBase" id="RU004349"/>
    </source>
</evidence>
<evidence type="ECO:0000256" key="5">
    <source>
        <dbReference type="ARBA" id="ARBA00022927"/>
    </source>
</evidence>
<feature type="transmembrane region" description="Helical" evidence="10">
    <location>
        <begin position="382"/>
        <end position="404"/>
    </location>
</feature>
<keyword evidence="5 10" id="KW-0653">Protein transport</keyword>
<dbReference type="EMBL" id="RQGH01000005">
    <property type="protein sequence ID" value="TGL76571.1"/>
    <property type="molecule type" value="Genomic_DNA"/>
</dbReference>
<evidence type="ECO:0000256" key="8">
    <source>
        <dbReference type="ARBA" id="ARBA00023136"/>
    </source>
</evidence>
<keyword evidence="8 10" id="KW-0472">Membrane</keyword>
<organism evidence="14 15">
    <name type="scientific">Leptospira jelokensis</name>
    <dbReference type="NCBI Taxonomy" id="2484931"/>
    <lineage>
        <taxon>Bacteria</taxon>
        <taxon>Pseudomonadati</taxon>
        <taxon>Spirochaetota</taxon>
        <taxon>Spirochaetia</taxon>
        <taxon>Leptospirales</taxon>
        <taxon>Leptospiraceae</taxon>
        <taxon>Leptospira</taxon>
    </lineage>
</organism>
<comment type="similarity">
    <text evidence="2 10 13">Belongs to the SecY/SEC61-alpha family.</text>
</comment>
<feature type="transmembrane region" description="Helical" evidence="10">
    <location>
        <begin position="160"/>
        <end position="179"/>
    </location>
</feature>
<feature type="transmembrane region" description="Helical" evidence="10">
    <location>
        <begin position="319"/>
        <end position="341"/>
    </location>
</feature>
<dbReference type="GO" id="GO:0065002">
    <property type="term" value="P:intracellular protein transmembrane transport"/>
    <property type="evidence" value="ECO:0007669"/>
    <property type="project" value="UniProtKB-UniRule"/>
</dbReference>
<feature type="transmembrane region" description="Helical" evidence="10">
    <location>
        <begin position="219"/>
        <end position="239"/>
    </location>
</feature>
<evidence type="ECO:0000313" key="15">
    <source>
        <dbReference type="Proteomes" id="UP000297567"/>
    </source>
</evidence>
<accession>A0A4Z1ACJ2</accession>
<dbReference type="InterPro" id="IPR030659">
    <property type="entry name" value="SecY_CS"/>
</dbReference>
<keyword evidence="15" id="KW-1185">Reference proteome</keyword>
<evidence type="ECO:0000256" key="2">
    <source>
        <dbReference type="ARBA" id="ARBA00005751"/>
    </source>
</evidence>
<name>A0A4Z1ACJ2_9LEPT</name>
<feature type="transmembrane region" description="Helical" evidence="10">
    <location>
        <begin position="70"/>
        <end position="94"/>
    </location>
</feature>
<keyword evidence="3 10" id="KW-0813">Transport</keyword>
<evidence type="ECO:0000313" key="14">
    <source>
        <dbReference type="EMBL" id="TGL76571.1"/>
    </source>
</evidence>
<dbReference type="AlphaFoldDB" id="A0A4Z1ACJ2"/>
<dbReference type="GO" id="GO:0006605">
    <property type="term" value="P:protein targeting"/>
    <property type="evidence" value="ECO:0007669"/>
    <property type="project" value="UniProtKB-UniRule"/>
</dbReference>
<keyword evidence="4 10" id="KW-0812">Transmembrane</keyword>
<dbReference type="PIRSF" id="PIRSF004557">
    <property type="entry name" value="SecY"/>
    <property type="match status" value="1"/>
</dbReference>
<dbReference type="InterPro" id="IPR023201">
    <property type="entry name" value="SecY_dom_sf"/>
</dbReference>
<evidence type="ECO:0000256" key="7">
    <source>
        <dbReference type="ARBA" id="ARBA00023010"/>
    </source>
</evidence>
<dbReference type="GO" id="GO:0043952">
    <property type="term" value="P:protein transport by the Sec complex"/>
    <property type="evidence" value="ECO:0007669"/>
    <property type="project" value="UniProtKB-UniRule"/>
</dbReference>
<dbReference type="Gene3D" id="1.10.3370.10">
    <property type="entry name" value="SecY subunit domain"/>
    <property type="match status" value="1"/>
</dbReference>
<dbReference type="PANTHER" id="PTHR10906">
    <property type="entry name" value="SECY/SEC61-ALPHA FAMILY MEMBER"/>
    <property type="match status" value="1"/>
</dbReference>
<proteinExistence type="inferred from homology"/>
<dbReference type="FunFam" id="1.10.3370.10:FF:000001">
    <property type="entry name" value="Preprotein translocase subunit SecY"/>
    <property type="match status" value="1"/>
</dbReference>
<protein>
    <recommendedName>
        <fullName evidence="9 10">Protein translocase subunit SecY</fullName>
    </recommendedName>
</protein>
<dbReference type="InterPro" id="IPR002208">
    <property type="entry name" value="SecY/SEC61-alpha"/>
</dbReference>
<dbReference type="PRINTS" id="PR00303">
    <property type="entry name" value="SECYTRNLCASE"/>
</dbReference>
<keyword evidence="10" id="KW-1003">Cell membrane</keyword>
<feature type="transmembrane region" description="Helical" evidence="10">
    <location>
        <begin position="191"/>
        <end position="213"/>
    </location>
</feature>
<dbReference type="GO" id="GO:0005886">
    <property type="term" value="C:plasma membrane"/>
    <property type="evidence" value="ECO:0007669"/>
    <property type="project" value="UniProtKB-SubCell"/>
</dbReference>
<dbReference type="NCBIfam" id="TIGR00967">
    <property type="entry name" value="3a0501s007"/>
    <property type="match status" value="1"/>
</dbReference>
<dbReference type="SUPFAM" id="SSF103491">
    <property type="entry name" value="Preprotein translocase SecY subunit"/>
    <property type="match status" value="1"/>
</dbReference>
<reference evidence="14" key="1">
    <citation type="journal article" date="2019" name="PLoS Negl. Trop. Dis.">
        <title>Revisiting the worldwide diversity of Leptospira species in the environment.</title>
        <authorList>
            <person name="Vincent A.T."/>
            <person name="Schiettekatte O."/>
            <person name="Bourhy P."/>
            <person name="Veyrier F.J."/>
            <person name="Picardeau M."/>
        </authorList>
    </citation>
    <scope>NUCLEOTIDE SEQUENCE [LARGE SCALE GENOMIC DNA]</scope>
    <source>
        <strain evidence="14">201702451</strain>
    </source>
</reference>
<feature type="transmembrane region" description="Helical" evidence="10">
    <location>
        <begin position="114"/>
        <end position="134"/>
    </location>
</feature>
<evidence type="ECO:0000256" key="10">
    <source>
        <dbReference type="HAMAP-Rule" id="MF_01465"/>
    </source>
</evidence>
<comment type="caution">
    <text evidence="14">The sequence shown here is derived from an EMBL/GenBank/DDBJ whole genome shotgun (WGS) entry which is preliminary data.</text>
</comment>
<evidence type="ECO:0000256" key="1">
    <source>
        <dbReference type="ARBA" id="ARBA00004141"/>
    </source>
</evidence>
<dbReference type="PROSITE" id="PS00755">
    <property type="entry name" value="SECY_1"/>
    <property type="match status" value="1"/>
</dbReference>
<dbReference type="Proteomes" id="UP000297567">
    <property type="component" value="Unassembled WGS sequence"/>
</dbReference>
<evidence type="ECO:0000256" key="12">
    <source>
        <dbReference type="RuleBase" id="RU003484"/>
    </source>
</evidence>
<comment type="caution">
    <text evidence="10">Lacks conserved residue(s) required for the propagation of feature annotation.</text>
</comment>
<dbReference type="Pfam" id="PF00344">
    <property type="entry name" value="SecY"/>
    <property type="match status" value="1"/>
</dbReference>
<feature type="transmembrane region" description="Helical" evidence="10">
    <location>
        <begin position="416"/>
        <end position="435"/>
    </location>
</feature>
<dbReference type="OrthoDB" id="9809248at2"/>
<gene>
    <name evidence="10 14" type="primary">secY</name>
    <name evidence="14" type="ORF">EHQ62_00690</name>
</gene>
<dbReference type="InterPro" id="IPR026593">
    <property type="entry name" value="SecY"/>
</dbReference>
<dbReference type="HAMAP" id="MF_01465">
    <property type="entry name" value="SecY"/>
    <property type="match status" value="1"/>
</dbReference>
<feature type="transmembrane region" description="Helical" evidence="10">
    <location>
        <begin position="267"/>
        <end position="288"/>
    </location>
</feature>
<evidence type="ECO:0000256" key="11">
    <source>
        <dbReference type="RuleBase" id="RU000537"/>
    </source>
</evidence>
<keyword evidence="7 10" id="KW-0811">Translocation</keyword>
<evidence type="ECO:0000256" key="9">
    <source>
        <dbReference type="ARBA" id="ARBA00039733"/>
    </source>
</evidence>
<dbReference type="RefSeq" id="WP_135640369.1">
    <property type="nucleotide sequence ID" value="NZ_RQGH01000005.1"/>
</dbReference>
<evidence type="ECO:0000256" key="6">
    <source>
        <dbReference type="ARBA" id="ARBA00022989"/>
    </source>
</evidence>
<evidence type="ECO:0000256" key="3">
    <source>
        <dbReference type="ARBA" id="ARBA00022448"/>
    </source>
</evidence>
<comment type="subunit">
    <text evidence="10">Component of the Sec protein translocase complex. Heterotrimer consisting of SecY, SecE and SecG subunits. The heterotrimers can form oligomers, although 1 heterotrimer is thought to be able to translocate proteins. Interacts with the ribosome. Interacts with SecDF, and other proteins may be involved. Interacts with SecA.</text>
</comment>
<comment type="subcellular location">
    <subcellularLocation>
        <location evidence="10">Cell membrane</location>
        <topology evidence="10">Multi-pass membrane protein</topology>
    </subcellularLocation>
    <subcellularLocation>
        <location evidence="1 12">Membrane</location>
        <topology evidence="1 12">Multi-pass membrane protein</topology>
    </subcellularLocation>
</comment>
<evidence type="ECO:0000256" key="4">
    <source>
        <dbReference type="ARBA" id="ARBA00022692"/>
    </source>
</evidence>
<comment type="function">
    <text evidence="10 11">The central subunit of the protein translocation channel SecYEG. Consists of two halves formed by TMs 1-5 and 6-10. These two domains form a lateral gate at the front which open onto the bilayer between TMs 2 and 7, and are clamped together by SecE at the back. The channel is closed by both a pore ring composed of hydrophobic SecY resides and a short helix (helix 2A) on the extracellular side of the membrane which forms a plug. The plug probably moves laterally to allow the channel to open. The ring and the pore may move independently.</text>
</comment>
<keyword evidence="6 10" id="KW-1133">Transmembrane helix</keyword>
<sequence>MFQTIANIFRIPELRSKILFTIGMLLLFRMGTHVTIPGINSLIVSGITADSSEGFLGMVDLFAGGALLKFSIFALGIMPYISSSIIMQLVMVLIPSLQKMQKEGEEGRKKIQQYTKYGTLILCAIQSLAVIQLANSYSTGAGNNGAARYPGLINPSVEGYFLPIAMLSITTGTVLLIWLGEQITERGIGNGISLIIFAGIIGRMPEALIAMFTSDTSDALSILILIIIFIVLISLTVILTQGVRRVPLNYGKQMVGRKMVQARSQSIPFKVNSANVMPIIFASSLILFPQTIVQWLSSKGGQWAGWAVIMDYFNPFSQIWYHALFYYVIYTSLIIFFAYFYTAIQFNPQELADNLKKYGGFIPGVRPGSQTKEMIEKILNRITLPGALFLAGLALAPYLIIKFLNLGSNTGGGTLVYTFGGTSLLIMVGVALETLKQIEAQLLMRNYEGFMKKTKIKGRV</sequence>